<reference evidence="3" key="1">
    <citation type="submission" date="2021-06" db="EMBL/GenBank/DDBJ databases">
        <authorList>
            <person name="Criscuolo A."/>
        </authorList>
    </citation>
    <scope>NUCLEOTIDE SEQUENCE</scope>
    <source>
        <strain evidence="3">CIP111803</strain>
    </source>
</reference>
<evidence type="ECO:0000313" key="4">
    <source>
        <dbReference type="Proteomes" id="UP000693892"/>
    </source>
</evidence>
<protein>
    <recommendedName>
        <fullName evidence="2">SGNH hydrolase-type esterase domain-containing protein</fullName>
    </recommendedName>
</protein>
<gene>
    <name evidence="3" type="ORF">LEUCIP111803_00566</name>
</gene>
<dbReference type="InterPro" id="IPR013830">
    <property type="entry name" value="SGNH_hydro"/>
</dbReference>
<keyword evidence="4" id="KW-1185">Reference proteome</keyword>
<dbReference type="InterPro" id="IPR053140">
    <property type="entry name" value="GDSL_Rv0518-like"/>
</dbReference>
<dbReference type="Proteomes" id="UP000693892">
    <property type="component" value="Unassembled WGS sequence"/>
</dbReference>
<comment type="caution">
    <text evidence="3">The sequence shown here is derived from an EMBL/GenBank/DDBJ whole genome shotgun (WGS) entry which is preliminary data.</text>
</comment>
<accession>A0A916JUY1</accession>
<name>A0A916JUY1_9MICO</name>
<dbReference type="EMBL" id="CAJVAP010000005">
    <property type="protein sequence ID" value="CAG7602539.1"/>
    <property type="molecule type" value="Genomic_DNA"/>
</dbReference>
<dbReference type="PANTHER" id="PTHR43784">
    <property type="entry name" value="GDSL-LIKE LIPASE/ACYLHYDROLASE, PUTATIVE (AFU_ORTHOLOGUE AFUA_2G00820)-RELATED"/>
    <property type="match status" value="1"/>
</dbReference>
<dbReference type="Pfam" id="PF13472">
    <property type="entry name" value="Lipase_GDSL_2"/>
    <property type="match status" value="1"/>
</dbReference>
<dbReference type="PANTHER" id="PTHR43784:SF2">
    <property type="entry name" value="GDSL-LIKE LIPASE_ACYLHYDROLASE, PUTATIVE (AFU_ORTHOLOGUE AFUA_2G00820)-RELATED"/>
    <property type="match status" value="1"/>
</dbReference>
<evidence type="ECO:0000256" key="1">
    <source>
        <dbReference type="SAM" id="MobiDB-lite"/>
    </source>
</evidence>
<sequence length="289" mass="32329">MRGSAEQDERQRIELPWSRFVAIGDSFTEGVGDPSPESPGGLRGWADRFAEVLSGYDADFAYGNLAVRGKLIRQVAEEQLHPALDLRPDLVSISAGGNDVIRPGGDPDDIAVQLEYLVRKFREADATVLLFTGVDTSFQPVFRSIRGKVAIYNENVRKVAQRQDAVVVDQWALEELQDPRYWADDRLHLNALGHHTIARAALETLNVPHDLAPLDPPPPPARTWRRARAEDVVWAREHLVPWVIRRIKHVSSGDAVEPKRPEPTALRLPPELPERQANRPRGAGRRDVG</sequence>
<feature type="domain" description="SGNH hydrolase-type esterase" evidence="2">
    <location>
        <begin position="22"/>
        <end position="194"/>
    </location>
</feature>
<dbReference type="RefSeq" id="WP_218114193.1">
    <property type="nucleotide sequence ID" value="NZ_CAJVAP010000005.1"/>
</dbReference>
<evidence type="ECO:0000259" key="2">
    <source>
        <dbReference type="Pfam" id="PF13472"/>
    </source>
</evidence>
<proteinExistence type="predicted"/>
<dbReference type="CDD" id="cd01832">
    <property type="entry name" value="SGNH_hydrolase_like_1"/>
    <property type="match status" value="1"/>
</dbReference>
<evidence type="ECO:0000313" key="3">
    <source>
        <dbReference type="EMBL" id="CAG7602539.1"/>
    </source>
</evidence>
<dbReference type="AlphaFoldDB" id="A0A916JUY1"/>
<feature type="region of interest" description="Disordered" evidence="1">
    <location>
        <begin position="253"/>
        <end position="289"/>
    </location>
</feature>
<organism evidence="3 4">
    <name type="scientific">Leucobacter soli</name>
    <dbReference type="NCBI Taxonomy" id="2812850"/>
    <lineage>
        <taxon>Bacteria</taxon>
        <taxon>Bacillati</taxon>
        <taxon>Actinomycetota</taxon>
        <taxon>Actinomycetes</taxon>
        <taxon>Micrococcales</taxon>
        <taxon>Microbacteriaceae</taxon>
        <taxon>Leucobacter</taxon>
    </lineage>
</organism>